<keyword evidence="1" id="KW-0411">Iron-sulfur</keyword>
<keyword evidence="1" id="KW-0479">Metal-binding</keyword>
<dbReference type="GO" id="GO:0051539">
    <property type="term" value="F:4 iron, 4 sulfur cluster binding"/>
    <property type="evidence" value="ECO:0007669"/>
    <property type="project" value="UniProtKB-KW"/>
</dbReference>
<evidence type="ECO:0000256" key="1">
    <source>
        <dbReference type="ARBA" id="ARBA00022485"/>
    </source>
</evidence>
<comment type="caution">
    <text evidence="2">The sequence shown here is derived from an EMBL/GenBank/DDBJ whole genome shotgun (WGS) entry which is preliminary data.</text>
</comment>
<dbReference type="GO" id="GO:0008616">
    <property type="term" value="P:tRNA queuosine(34) biosynthetic process"/>
    <property type="evidence" value="ECO:0007669"/>
    <property type="project" value="InterPro"/>
</dbReference>
<organism evidence="2 3">
    <name type="scientific">Robinsoniella peoriensis</name>
    <dbReference type="NCBI Taxonomy" id="180332"/>
    <lineage>
        <taxon>Bacteria</taxon>
        <taxon>Bacillati</taxon>
        <taxon>Bacillota</taxon>
        <taxon>Clostridia</taxon>
        <taxon>Lachnospirales</taxon>
        <taxon>Lachnospiraceae</taxon>
        <taxon>Robinsoniella</taxon>
    </lineage>
</organism>
<dbReference type="Pfam" id="PF13484">
    <property type="entry name" value="Fer4_16"/>
    <property type="match status" value="1"/>
</dbReference>
<reference evidence="2 3" key="1">
    <citation type="journal article" date="2019" name="Anaerobe">
        <title>Detection of Robinsoniella peoriensis in multiple bone samples of a trauma patient.</title>
        <authorList>
            <person name="Schrottner P."/>
            <person name="Hartwich K."/>
            <person name="Bunk B."/>
            <person name="Schober I."/>
            <person name="Helbig S."/>
            <person name="Rudolph W.W."/>
            <person name="Gunzer F."/>
        </authorList>
    </citation>
    <scope>NUCLEOTIDE SEQUENCE [LARGE SCALE GENOMIC DNA]</scope>
    <source>
        <strain evidence="2 3">DSM 106044</strain>
    </source>
</reference>
<name>A0A4U8QAG0_9FIRM</name>
<dbReference type="Proteomes" id="UP000306509">
    <property type="component" value="Unassembled WGS sequence"/>
</dbReference>
<dbReference type="AlphaFoldDB" id="A0A4U8QAG0"/>
<evidence type="ECO:0000313" key="3">
    <source>
        <dbReference type="Proteomes" id="UP000306509"/>
    </source>
</evidence>
<keyword evidence="3" id="KW-1185">Reference proteome</keyword>
<dbReference type="InterPro" id="IPR004453">
    <property type="entry name" value="QueG"/>
</dbReference>
<evidence type="ECO:0000313" key="2">
    <source>
        <dbReference type="EMBL" id="TLD02012.1"/>
    </source>
</evidence>
<protein>
    <submittedName>
        <fullName evidence="2">Epoxyqueuosine reductase</fullName>
        <ecNumber evidence="2">1.1.-.-</ecNumber>
    </submittedName>
</protein>
<dbReference type="SUPFAM" id="SSF54862">
    <property type="entry name" value="4Fe-4S ferredoxins"/>
    <property type="match status" value="1"/>
</dbReference>
<dbReference type="PANTHER" id="PTHR30002">
    <property type="entry name" value="EPOXYQUEUOSINE REDUCTASE"/>
    <property type="match status" value="1"/>
</dbReference>
<dbReference type="EMBL" id="QGQD01000023">
    <property type="protein sequence ID" value="TLD02012.1"/>
    <property type="molecule type" value="Genomic_DNA"/>
</dbReference>
<keyword evidence="1" id="KW-0004">4Fe-4S</keyword>
<keyword evidence="2" id="KW-0560">Oxidoreductase</keyword>
<proteinExistence type="predicted"/>
<accession>A0A4U8QAG0</accession>
<dbReference type="EC" id="1.1.-.-" evidence="2"/>
<gene>
    <name evidence="2" type="primary">queG</name>
    <name evidence="2" type="ORF">DSM106044_01049</name>
</gene>
<dbReference type="STRING" id="180332.GCA_000797495_00473"/>
<keyword evidence="1" id="KW-0408">Iron</keyword>
<dbReference type="PANTHER" id="PTHR30002:SF4">
    <property type="entry name" value="EPOXYQUEUOSINE REDUCTASE"/>
    <property type="match status" value="1"/>
</dbReference>
<sequence>MITAEELVNQAINLGYDKCGIIPLDALSGYTEKLTKRILRFPETTGRYQKLFQLANPKESFPWAKAVVVCSFYYGKYRIPQNLQGYIARYYLTDSRKNTLTEGYQTSVDFERFLCSQGFQIAFDRDFGIVPLRWAAVEAGLGIFRKNNFFYTEKGSWQHIEAFLIDQPLVYQNTHSLRPCSNACTLCATACPTASLCAPYAMNRNTCISDLTTWSGWDLDKEPLNKMMGDWIYGCDACQDVCPYNKHAWTGEKESKSLEMIAPGISLIKLIEAEYSWLEQVLNPLLWYIPKNKCWRYKTNALNAMRNSWKPEYMPAVRRACQDEKAQVRRMARWVSNLVSQE</sequence>
<dbReference type="RefSeq" id="WP_138001938.1">
    <property type="nucleotide sequence ID" value="NZ_QGQD01000023.1"/>
</dbReference>
<dbReference type="GO" id="GO:0052693">
    <property type="term" value="F:epoxyqueuosine reductase activity"/>
    <property type="evidence" value="ECO:0007669"/>
    <property type="project" value="TreeGrafter"/>
</dbReference>